<evidence type="ECO:0000313" key="3">
    <source>
        <dbReference type="EMBL" id="ADB48743.1"/>
    </source>
</evidence>
<proteinExistence type="predicted"/>
<dbReference type="KEGG" id="cwo:Cwoe_0307"/>
<dbReference type="STRING" id="469383.Cwoe_0307"/>
<dbReference type="InterPro" id="IPR011042">
    <property type="entry name" value="6-blade_b-propeller_TolB-like"/>
</dbReference>
<reference evidence="3 4" key="1">
    <citation type="journal article" date="2010" name="Stand. Genomic Sci.">
        <title>Complete genome sequence of Conexibacter woesei type strain (ID131577).</title>
        <authorList>
            <person name="Pukall R."/>
            <person name="Lapidus A."/>
            <person name="Glavina Del Rio T."/>
            <person name="Copeland A."/>
            <person name="Tice H."/>
            <person name="Cheng J.-F."/>
            <person name="Lucas S."/>
            <person name="Chen F."/>
            <person name="Nolan M."/>
            <person name="Bruce D."/>
            <person name="Goodwin L."/>
            <person name="Pitluck S."/>
            <person name="Mavromatis K."/>
            <person name="Ivanova N."/>
            <person name="Ovchinnikova G."/>
            <person name="Pati A."/>
            <person name="Chen A."/>
            <person name="Palaniappan K."/>
            <person name="Land M."/>
            <person name="Hauser L."/>
            <person name="Chang Y.-J."/>
            <person name="Jeffries C.D."/>
            <person name="Chain P."/>
            <person name="Meincke L."/>
            <person name="Sims D."/>
            <person name="Brettin T."/>
            <person name="Detter J.C."/>
            <person name="Rohde M."/>
            <person name="Goeker M."/>
            <person name="Bristow J."/>
            <person name="Eisen J.A."/>
            <person name="Markowitz V."/>
            <person name="Kyrpides N.C."/>
            <person name="Klenk H.-P."/>
            <person name="Hugenholtz P."/>
        </authorList>
    </citation>
    <scope>NUCLEOTIDE SEQUENCE [LARGE SCALE GENOMIC DNA]</scope>
    <source>
        <strain evidence="4">DSM 14684 / CIP 108061 / JCM 11494 / NBRC 100937 / ID131577</strain>
    </source>
</reference>
<dbReference type="PROSITE" id="PS51257">
    <property type="entry name" value="PROKAR_LIPOPROTEIN"/>
    <property type="match status" value="1"/>
</dbReference>
<feature type="compositionally biased region" description="Low complexity" evidence="1">
    <location>
        <begin position="302"/>
        <end position="319"/>
    </location>
</feature>
<evidence type="ECO:0008006" key="5">
    <source>
        <dbReference type="Google" id="ProtNLM"/>
    </source>
</evidence>
<organism evidence="3 4">
    <name type="scientific">Conexibacter woesei (strain DSM 14684 / CCUG 47730 / CIP 108061 / JCM 11494 / NBRC 100937 / ID131577)</name>
    <dbReference type="NCBI Taxonomy" id="469383"/>
    <lineage>
        <taxon>Bacteria</taxon>
        <taxon>Bacillati</taxon>
        <taxon>Actinomycetota</taxon>
        <taxon>Thermoleophilia</taxon>
        <taxon>Solirubrobacterales</taxon>
        <taxon>Conexibacteraceae</taxon>
        <taxon>Conexibacter</taxon>
    </lineage>
</organism>
<dbReference type="Pfam" id="PF07676">
    <property type="entry name" value="PD40"/>
    <property type="match status" value="1"/>
</dbReference>
<dbReference type="Proteomes" id="UP000008229">
    <property type="component" value="Chromosome"/>
</dbReference>
<feature type="region of interest" description="Disordered" evidence="1">
    <location>
        <begin position="295"/>
        <end position="319"/>
    </location>
</feature>
<reference evidence="4" key="2">
    <citation type="submission" date="2010-01" db="EMBL/GenBank/DDBJ databases">
        <title>The complete genome of Conexibacter woesei DSM 14684.</title>
        <authorList>
            <consortium name="US DOE Joint Genome Institute (JGI-PGF)"/>
            <person name="Lucas S."/>
            <person name="Copeland A."/>
            <person name="Lapidus A."/>
            <person name="Glavina del Rio T."/>
            <person name="Dalin E."/>
            <person name="Tice H."/>
            <person name="Bruce D."/>
            <person name="Goodwin L."/>
            <person name="Pitluck S."/>
            <person name="Kyrpides N."/>
            <person name="Mavromatis K."/>
            <person name="Ivanova N."/>
            <person name="Mikhailova N."/>
            <person name="Chertkov O."/>
            <person name="Brettin T."/>
            <person name="Detter J.C."/>
            <person name="Han C."/>
            <person name="Larimer F."/>
            <person name="Land M."/>
            <person name="Hauser L."/>
            <person name="Markowitz V."/>
            <person name="Cheng J.-F."/>
            <person name="Hugenholtz P."/>
            <person name="Woyke T."/>
            <person name="Wu D."/>
            <person name="Pukall R."/>
            <person name="Steenblock K."/>
            <person name="Schneider S."/>
            <person name="Klenk H.-P."/>
            <person name="Eisen J.A."/>
        </authorList>
    </citation>
    <scope>NUCLEOTIDE SEQUENCE [LARGE SCALE GENOMIC DNA]</scope>
    <source>
        <strain evidence="4">DSM 14684 / CIP 108061 / JCM 11494 / NBRC 100937 / ID131577</strain>
    </source>
</reference>
<name>D3F670_CONWI</name>
<dbReference type="eggNOG" id="COG0823">
    <property type="taxonomic scope" value="Bacteria"/>
</dbReference>
<sequence length="434" mass="44277" precursor="true">MLGRSNGFLTAAVVALVLACLAGSAGASTIAYQCGGGVCAIDPDVAGSQPRQLTADGRFAGLTRDGATVAWVDSAGALVSAPAAGGAPALVWNGGYVGNQPSISPDGQRFLWWTIAPDGLGGTNATHVRRLTRGAASSEGLSYCIYCATSHGWLGDTALAAFPSDDDRPSKVCRIATTAEAPDVRSSCVQQLVSDPRGGIGFPSGSPDGREIVAALEPGAVTGTRGRIVRYSIATGQPLGDVTEGTQDTTPTWSADGTQIAFDRAGQIVVKDLASGAERVVAQGVYPFWGGARTVPAPPPGGRELAPAPGGRRPAPRRAPLLSLTGQRTPRALAAGGLRLRVRCDAACSVGARLTVAAKDARTLGLRRGAALASASGARRAAGTVTLRPRVAAKVARRLRPLGALRVKVAVTIRPANGARGRTMRTSATVRLAR</sequence>
<evidence type="ECO:0000313" key="4">
    <source>
        <dbReference type="Proteomes" id="UP000008229"/>
    </source>
</evidence>
<keyword evidence="4" id="KW-1185">Reference proteome</keyword>
<dbReference type="Gene3D" id="2.120.10.30">
    <property type="entry name" value="TolB, C-terminal domain"/>
    <property type="match status" value="2"/>
</dbReference>
<gene>
    <name evidence="3" type="ordered locus">Cwoe_0307</name>
</gene>
<accession>D3F670</accession>
<dbReference type="OrthoDB" id="9808778at2"/>
<feature type="signal peptide" evidence="2">
    <location>
        <begin position="1"/>
        <end position="27"/>
    </location>
</feature>
<dbReference type="InterPro" id="IPR011659">
    <property type="entry name" value="WD40"/>
</dbReference>
<dbReference type="HOGENOM" id="CLU_631225_0_0_11"/>
<keyword evidence="2" id="KW-0732">Signal</keyword>
<evidence type="ECO:0000256" key="2">
    <source>
        <dbReference type="SAM" id="SignalP"/>
    </source>
</evidence>
<dbReference type="SUPFAM" id="SSF82171">
    <property type="entry name" value="DPP6 N-terminal domain-like"/>
    <property type="match status" value="1"/>
</dbReference>
<feature type="chain" id="PRO_5003043238" description="WD40 domain protein beta Propeller" evidence="2">
    <location>
        <begin position="28"/>
        <end position="434"/>
    </location>
</feature>
<protein>
    <recommendedName>
        <fullName evidence="5">WD40 domain protein beta Propeller</fullName>
    </recommendedName>
</protein>
<dbReference type="EMBL" id="CP001854">
    <property type="protein sequence ID" value="ADB48743.1"/>
    <property type="molecule type" value="Genomic_DNA"/>
</dbReference>
<evidence type="ECO:0000256" key="1">
    <source>
        <dbReference type="SAM" id="MobiDB-lite"/>
    </source>
</evidence>
<dbReference type="RefSeq" id="WP_012931796.1">
    <property type="nucleotide sequence ID" value="NC_013739.1"/>
</dbReference>
<dbReference type="AlphaFoldDB" id="D3F670"/>